<dbReference type="InterPro" id="IPR036680">
    <property type="entry name" value="SPOR-like_sf"/>
</dbReference>
<keyword evidence="2 4" id="KW-0456">Lyase</keyword>
<dbReference type="AlphaFoldDB" id="U5T3T0"/>
<dbReference type="Gene3D" id="2.40.40.10">
    <property type="entry name" value="RlpA-like domain"/>
    <property type="match status" value="1"/>
</dbReference>
<dbReference type="PATRIC" id="fig|1335757.3.peg.1558"/>
<evidence type="ECO:0000313" key="8">
    <source>
        <dbReference type="EMBL" id="AGY91003.1"/>
    </source>
</evidence>
<keyword evidence="3 4" id="KW-0961">Cell wall biogenesis/degradation</keyword>
<proteinExistence type="inferred from homology"/>
<dbReference type="STRING" id="1335757.SPICUR_07970"/>
<sequence>MRVTILLATLLVAGCSGLAPEPQDGPGRVIDDPMAIPDAVPQDVPASRYGNPERYEVFGRTYEVMASAEDHRERGIASWYGSKFQGRRTSSGEPYDMYAMTAAHKHLPLPTWVEVRHLDNDRTIVVKVNDRGPFADNRIIDLSYAAAAKLGMLEKGTAPVAIRTVTPGQATGSAKATPEAGERGYWIQLAAFRSAGNARRLAERLRAAELSAAPTVREGEDGLHRVRLGPLPDVDSVDRLSTELDGTRFSSGRVIIPASTTQPE</sequence>
<dbReference type="InterPro" id="IPR007730">
    <property type="entry name" value="SPOR-like_dom"/>
</dbReference>
<feature type="signal peptide" evidence="6">
    <location>
        <begin position="1"/>
        <end position="19"/>
    </location>
</feature>
<dbReference type="eggNOG" id="COG3087">
    <property type="taxonomic scope" value="Bacteria"/>
</dbReference>
<evidence type="ECO:0000259" key="7">
    <source>
        <dbReference type="PROSITE" id="PS51724"/>
    </source>
</evidence>
<feature type="chain" id="PRO_5009992970" description="Endolytic peptidoglycan transglycosylase RlpA" evidence="6">
    <location>
        <begin position="20"/>
        <end position="264"/>
    </location>
</feature>
<dbReference type="GO" id="GO:0009279">
    <property type="term" value="C:cell outer membrane"/>
    <property type="evidence" value="ECO:0007669"/>
    <property type="project" value="TreeGrafter"/>
</dbReference>
<evidence type="ECO:0000256" key="6">
    <source>
        <dbReference type="SAM" id="SignalP"/>
    </source>
</evidence>
<dbReference type="GO" id="GO:0000270">
    <property type="term" value="P:peptidoglycan metabolic process"/>
    <property type="evidence" value="ECO:0007669"/>
    <property type="project" value="UniProtKB-UniRule"/>
</dbReference>
<dbReference type="Proteomes" id="UP000017640">
    <property type="component" value="Chromosome"/>
</dbReference>
<dbReference type="CDD" id="cd22268">
    <property type="entry name" value="DPBB_RlpA-like"/>
    <property type="match status" value="1"/>
</dbReference>
<dbReference type="InterPro" id="IPR036908">
    <property type="entry name" value="RlpA-like_sf"/>
</dbReference>
<comment type="similarity">
    <text evidence="4 5">Belongs to the RlpA family.</text>
</comment>
<keyword evidence="4" id="KW-1003">Cell membrane</keyword>
<comment type="function">
    <text evidence="4">Lytic transglycosylase with a strong preference for naked glycan strands that lack stem peptides.</text>
</comment>
<gene>
    <name evidence="4" type="primary">rlpA</name>
    <name evidence="8" type="ORF">SPICUR_07970</name>
</gene>
<dbReference type="Gene3D" id="3.30.70.1070">
    <property type="entry name" value="Sporulation related repeat"/>
    <property type="match status" value="1"/>
</dbReference>
<organism evidence="8 9">
    <name type="scientific">Spiribacter curvatus</name>
    <dbReference type="NCBI Taxonomy" id="1335757"/>
    <lineage>
        <taxon>Bacteria</taxon>
        <taxon>Pseudomonadati</taxon>
        <taxon>Pseudomonadota</taxon>
        <taxon>Gammaproteobacteria</taxon>
        <taxon>Chromatiales</taxon>
        <taxon>Ectothiorhodospiraceae</taxon>
        <taxon>Spiribacter</taxon>
    </lineage>
</organism>
<dbReference type="OrthoDB" id="9779128at2"/>
<evidence type="ECO:0000256" key="4">
    <source>
        <dbReference type="HAMAP-Rule" id="MF_02071"/>
    </source>
</evidence>
<dbReference type="GO" id="GO:0042834">
    <property type="term" value="F:peptidoglycan binding"/>
    <property type="evidence" value="ECO:0007669"/>
    <property type="project" value="InterPro"/>
</dbReference>
<dbReference type="InterPro" id="IPR009009">
    <property type="entry name" value="RlpA-like_DPBB"/>
</dbReference>
<dbReference type="KEGG" id="spiu:SPICUR_07970"/>
<evidence type="ECO:0000256" key="2">
    <source>
        <dbReference type="ARBA" id="ARBA00023239"/>
    </source>
</evidence>
<dbReference type="PANTHER" id="PTHR34183">
    <property type="entry name" value="ENDOLYTIC PEPTIDOGLYCAN TRANSGLYCOSYLASE RLPA"/>
    <property type="match status" value="1"/>
</dbReference>
<accession>U5T3T0</accession>
<dbReference type="HAMAP" id="MF_02071">
    <property type="entry name" value="RlpA"/>
    <property type="match status" value="1"/>
</dbReference>
<dbReference type="HOGENOM" id="CLU_042923_3_2_6"/>
<dbReference type="GO" id="GO:0008932">
    <property type="term" value="F:lytic endotransglycosylase activity"/>
    <property type="evidence" value="ECO:0007669"/>
    <property type="project" value="UniProtKB-UniRule"/>
</dbReference>
<name>U5T3T0_9GAMM</name>
<dbReference type="eggNOG" id="COG0797">
    <property type="taxonomic scope" value="Bacteria"/>
</dbReference>
<dbReference type="SUPFAM" id="SSF110997">
    <property type="entry name" value="Sporulation related repeat"/>
    <property type="match status" value="1"/>
</dbReference>
<dbReference type="NCBIfam" id="TIGR00413">
    <property type="entry name" value="rlpA"/>
    <property type="match status" value="1"/>
</dbReference>
<dbReference type="EC" id="4.2.2.-" evidence="4"/>
<dbReference type="Pfam" id="PF05036">
    <property type="entry name" value="SPOR"/>
    <property type="match status" value="1"/>
</dbReference>
<dbReference type="InterPro" id="IPR012997">
    <property type="entry name" value="RplA"/>
</dbReference>
<dbReference type="SUPFAM" id="SSF50685">
    <property type="entry name" value="Barwin-like endoglucanases"/>
    <property type="match status" value="1"/>
</dbReference>
<dbReference type="EMBL" id="CP005990">
    <property type="protein sequence ID" value="AGY91003.1"/>
    <property type="molecule type" value="Genomic_DNA"/>
</dbReference>
<dbReference type="PROSITE" id="PS51257">
    <property type="entry name" value="PROKAR_LIPOPROTEIN"/>
    <property type="match status" value="1"/>
</dbReference>
<feature type="domain" description="SPOR" evidence="7">
    <location>
        <begin position="179"/>
        <end position="257"/>
    </location>
</feature>
<keyword evidence="9" id="KW-1185">Reference proteome</keyword>
<protein>
    <recommendedName>
        <fullName evidence="4">Endolytic peptidoglycan transglycosylase RlpA</fullName>
        <ecNumber evidence="4">4.2.2.-</ecNumber>
    </recommendedName>
</protein>
<dbReference type="InterPro" id="IPR034718">
    <property type="entry name" value="RlpA"/>
</dbReference>
<evidence type="ECO:0000256" key="3">
    <source>
        <dbReference type="ARBA" id="ARBA00023316"/>
    </source>
</evidence>
<evidence type="ECO:0000256" key="5">
    <source>
        <dbReference type="RuleBase" id="RU003495"/>
    </source>
</evidence>
<evidence type="ECO:0000313" key="9">
    <source>
        <dbReference type="Proteomes" id="UP000017640"/>
    </source>
</evidence>
<dbReference type="PROSITE" id="PS51724">
    <property type="entry name" value="SPOR"/>
    <property type="match status" value="1"/>
</dbReference>
<keyword evidence="1 6" id="KW-0732">Signal</keyword>
<keyword evidence="4" id="KW-0472">Membrane</keyword>
<dbReference type="GO" id="GO:0005886">
    <property type="term" value="C:plasma membrane"/>
    <property type="evidence" value="ECO:0007669"/>
    <property type="project" value="UniProtKB-SubCell"/>
</dbReference>
<comment type="subcellular location">
    <subcellularLocation>
        <location evidence="4">Cell membrane</location>
        <topology evidence="4">Lipid-anchor</topology>
    </subcellularLocation>
</comment>
<dbReference type="RefSeq" id="WP_023367819.1">
    <property type="nucleotide sequence ID" value="NC_022664.1"/>
</dbReference>
<dbReference type="PANTHER" id="PTHR34183:SF1">
    <property type="entry name" value="ENDOLYTIC PEPTIDOGLYCAN TRANSGLYCOSYLASE RLPA"/>
    <property type="match status" value="1"/>
</dbReference>
<dbReference type="GO" id="GO:0071555">
    <property type="term" value="P:cell wall organization"/>
    <property type="evidence" value="ECO:0007669"/>
    <property type="project" value="UniProtKB-KW"/>
</dbReference>
<evidence type="ECO:0000256" key="1">
    <source>
        <dbReference type="ARBA" id="ARBA00022729"/>
    </source>
</evidence>
<reference evidence="8 9" key="1">
    <citation type="journal article" date="2013" name="BMC Genomics">
        <title>Genomes of "Spiribacter", a streamlined, successful halophilic bacterium.</title>
        <authorList>
            <person name="Lopez-Perez M."/>
            <person name="Ghai R."/>
            <person name="Leon M.J."/>
            <person name="Rodriguez-Olmos A."/>
            <person name="Copa-Patino J.L."/>
            <person name="Soliveri J."/>
            <person name="Sanchez-Porro C."/>
            <person name="Ventosa A."/>
            <person name="Rodriguez-Valera F."/>
        </authorList>
    </citation>
    <scope>NUCLEOTIDE SEQUENCE [LARGE SCALE GENOMIC DNA]</scope>
    <source>
        <strain evidence="8 9">UAH-SP71</strain>
    </source>
</reference>
<dbReference type="Pfam" id="PF03330">
    <property type="entry name" value="DPBB_1"/>
    <property type="match status" value="1"/>
</dbReference>
<keyword evidence="4" id="KW-0449">Lipoprotein</keyword>
<keyword evidence="4" id="KW-0564">Palmitate</keyword>